<feature type="non-terminal residue" evidence="2">
    <location>
        <position position="1"/>
    </location>
</feature>
<organism evidence="2">
    <name type="scientific">uncultured Rubrobacteraceae bacterium</name>
    <dbReference type="NCBI Taxonomy" id="349277"/>
    <lineage>
        <taxon>Bacteria</taxon>
        <taxon>Bacillati</taxon>
        <taxon>Actinomycetota</taxon>
        <taxon>Rubrobacteria</taxon>
        <taxon>Rubrobacterales</taxon>
        <taxon>Rubrobacteraceae</taxon>
        <taxon>environmental samples</taxon>
    </lineage>
</organism>
<sequence>DGYHHTTPGKERAKNGGDAPVQRSSARRRRSQLRVRDLHAEDDLRASTGEGLPDGYRGRYERPGRRCHHQSGAGRTQTRPDPRFRFRPTDPALQRLDVGDYRASVSL</sequence>
<protein>
    <submittedName>
        <fullName evidence="2">ATP-dependent Clp protease adaptor protein ClpS</fullName>
    </submittedName>
</protein>
<evidence type="ECO:0000313" key="2">
    <source>
        <dbReference type="EMBL" id="CAA9465790.1"/>
    </source>
</evidence>
<reference evidence="2" key="1">
    <citation type="submission" date="2020-02" db="EMBL/GenBank/DDBJ databases">
        <authorList>
            <person name="Meier V. D."/>
        </authorList>
    </citation>
    <scope>NUCLEOTIDE SEQUENCE</scope>
    <source>
        <strain evidence="2">AVDCRST_MAG28</strain>
    </source>
</reference>
<evidence type="ECO:0000256" key="1">
    <source>
        <dbReference type="SAM" id="MobiDB-lite"/>
    </source>
</evidence>
<dbReference type="EMBL" id="CADCVE010000104">
    <property type="protein sequence ID" value="CAA9465790.1"/>
    <property type="molecule type" value="Genomic_DNA"/>
</dbReference>
<feature type="region of interest" description="Disordered" evidence="1">
    <location>
        <begin position="1"/>
        <end position="92"/>
    </location>
</feature>
<dbReference type="GO" id="GO:0006508">
    <property type="term" value="P:proteolysis"/>
    <property type="evidence" value="ECO:0007669"/>
    <property type="project" value="UniProtKB-KW"/>
</dbReference>
<proteinExistence type="predicted"/>
<feature type="compositionally biased region" description="Basic and acidic residues" evidence="1">
    <location>
        <begin position="78"/>
        <end position="88"/>
    </location>
</feature>
<feature type="compositionally biased region" description="Basic and acidic residues" evidence="1">
    <location>
        <begin position="1"/>
        <end position="15"/>
    </location>
</feature>
<gene>
    <name evidence="2" type="ORF">AVDCRST_MAG28-4060</name>
</gene>
<keyword evidence="2" id="KW-0378">Hydrolase</keyword>
<keyword evidence="2" id="KW-0645">Protease</keyword>
<dbReference type="GO" id="GO:0008233">
    <property type="term" value="F:peptidase activity"/>
    <property type="evidence" value="ECO:0007669"/>
    <property type="project" value="UniProtKB-KW"/>
</dbReference>
<dbReference type="AlphaFoldDB" id="A0A6J4RD50"/>
<feature type="non-terminal residue" evidence="2">
    <location>
        <position position="107"/>
    </location>
</feature>
<name>A0A6J4RD50_9ACTN</name>
<accession>A0A6J4RD50</accession>
<feature type="compositionally biased region" description="Basic and acidic residues" evidence="1">
    <location>
        <begin position="34"/>
        <end position="45"/>
    </location>
</feature>